<reference evidence="3 5" key="1">
    <citation type="submission" date="2020-07" db="EMBL/GenBank/DDBJ databases">
        <title>Comparative genomics of pyrophilous fungi reveals a link between fire events and developmental genes.</title>
        <authorList>
            <consortium name="DOE Joint Genome Institute"/>
            <person name="Steindorff A.S."/>
            <person name="Carver A."/>
            <person name="Calhoun S."/>
            <person name="Stillman K."/>
            <person name="Liu H."/>
            <person name="Lipzen A."/>
            <person name="Pangilinan J."/>
            <person name="Labutti K."/>
            <person name="Bruns T.D."/>
            <person name="Grigoriev I.V."/>
        </authorList>
    </citation>
    <scope>NUCLEOTIDE SEQUENCE [LARGE SCALE GENOMIC DNA]</scope>
    <source>
        <strain evidence="3 5">CBS 144469</strain>
    </source>
</reference>
<sequence length="217" mass="23778">MDKDSPSLPPGALRTSARLRSVASNIERDGSPTPTPSTSRPPRCKICRNPKKGHPRSGCPYASESPSVQAIYIKQSTPINGTPFTSFIPESRSRLGTPVSMVQPALTVTNHNSVSANPVTFIPTNQLTGPYSLPGDLRVLLGVKSLTLENFRVIGNNEWAFNISGSRECIERWIKEVKDNAGQAQLVHSSDDYNFRFIIGIILGIVSTFLFLAFMEF</sequence>
<feature type="transmembrane region" description="Helical" evidence="2">
    <location>
        <begin position="193"/>
        <end position="214"/>
    </location>
</feature>
<feature type="compositionally biased region" description="Basic residues" evidence="1">
    <location>
        <begin position="42"/>
        <end position="55"/>
    </location>
</feature>
<name>A0A8H6LRB3_9AGAR</name>
<organism evidence="3 5">
    <name type="scientific">Ephemerocybe angulata</name>
    <dbReference type="NCBI Taxonomy" id="980116"/>
    <lineage>
        <taxon>Eukaryota</taxon>
        <taxon>Fungi</taxon>
        <taxon>Dikarya</taxon>
        <taxon>Basidiomycota</taxon>
        <taxon>Agaricomycotina</taxon>
        <taxon>Agaricomycetes</taxon>
        <taxon>Agaricomycetidae</taxon>
        <taxon>Agaricales</taxon>
        <taxon>Agaricineae</taxon>
        <taxon>Psathyrellaceae</taxon>
        <taxon>Ephemerocybe</taxon>
    </lineage>
</organism>
<dbReference type="EMBL" id="JACGCI010000483">
    <property type="protein sequence ID" value="KAF6740838.1"/>
    <property type="molecule type" value="Genomic_DNA"/>
</dbReference>
<dbReference type="Proteomes" id="UP000521943">
    <property type="component" value="Unassembled WGS sequence"/>
</dbReference>
<dbReference type="EMBL" id="JACGCI010000043">
    <property type="protein sequence ID" value="KAF6752558.1"/>
    <property type="molecule type" value="Genomic_DNA"/>
</dbReference>
<protein>
    <submittedName>
        <fullName evidence="3">Uncharacterized protein</fullName>
    </submittedName>
</protein>
<proteinExistence type="predicted"/>
<accession>A0A8H6LRB3</accession>
<evidence type="ECO:0000256" key="2">
    <source>
        <dbReference type="SAM" id="Phobius"/>
    </source>
</evidence>
<evidence type="ECO:0000313" key="4">
    <source>
        <dbReference type="EMBL" id="KAF6752558.1"/>
    </source>
</evidence>
<keyword evidence="5" id="KW-1185">Reference proteome</keyword>
<evidence type="ECO:0000313" key="3">
    <source>
        <dbReference type="EMBL" id="KAF6740838.1"/>
    </source>
</evidence>
<keyword evidence="2" id="KW-0812">Transmembrane</keyword>
<comment type="caution">
    <text evidence="3">The sequence shown here is derived from an EMBL/GenBank/DDBJ whole genome shotgun (WGS) entry which is preliminary data.</text>
</comment>
<feature type="region of interest" description="Disordered" evidence="1">
    <location>
        <begin position="1"/>
        <end position="62"/>
    </location>
</feature>
<keyword evidence="2" id="KW-1133">Transmembrane helix</keyword>
<gene>
    <name evidence="3" type="ORF">DFP72DRAFT_1087066</name>
    <name evidence="4" type="ORF">DFP72DRAFT_1132807</name>
</gene>
<dbReference type="AlphaFoldDB" id="A0A8H6LRB3"/>
<evidence type="ECO:0000313" key="5">
    <source>
        <dbReference type="Proteomes" id="UP000521943"/>
    </source>
</evidence>
<keyword evidence="2" id="KW-0472">Membrane</keyword>
<evidence type="ECO:0000256" key="1">
    <source>
        <dbReference type="SAM" id="MobiDB-lite"/>
    </source>
</evidence>